<accession>B8CTU6</accession>
<sequence length="152" mass="17012">MKAIILVICSLFATSVWANTYGIGDQLETLKLQDQYEADYAVDHNVTRVLFSRSMDGGNLIQEALEAEPGLYETNSLAYVADISGMPSLIARFVAIPQFKKFDYRVALDREGEITKALPAEKDRATLIELTDNKITHISYFESTETLLEALK</sequence>
<protein>
    <recommendedName>
        <fullName evidence="4">FAD/FMN-containing dehydrogenase</fullName>
    </recommendedName>
</protein>
<dbReference type="KEGG" id="swp:swp_4704"/>
<feature type="signal peptide" evidence="1">
    <location>
        <begin position="1"/>
        <end position="18"/>
    </location>
</feature>
<evidence type="ECO:0008006" key="4">
    <source>
        <dbReference type="Google" id="ProtNLM"/>
    </source>
</evidence>
<dbReference type="Proteomes" id="UP000000753">
    <property type="component" value="Chromosome"/>
</dbReference>
<dbReference type="HOGENOM" id="CLU_120464_0_0_6"/>
<dbReference type="EMBL" id="CP000472">
    <property type="protein sequence ID" value="ACJ31340.1"/>
    <property type="molecule type" value="Genomic_DNA"/>
</dbReference>
<dbReference type="AlphaFoldDB" id="B8CTU6"/>
<keyword evidence="3" id="KW-1185">Reference proteome</keyword>
<dbReference type="STRING" id="225849.swp_4704"/>
<dbReference type="eggNOG" id="ENOG50332RW">
    <property type="taxonomic scope" value="Bacteria"/>
</dbReference>
<gene>
    <name evidence="2" type="ordered locus">swp_4704</name>
</gene>
<dbReference type="RefSeq" id="WP_020914670.1">
    <property type="nucleotide sequence ID" value="NC_011566.1"/>
</dbReference>
<reference evidence="2 3" key="1">
    <citation type="journal article" date="2008" name="PLoS ONE">
        <title>Environmental adaptation: genomic analysis of the piezotolerant and psychrotolerant deep-sea iron reducing bacterium Shewanella piezotolerans WP3.</title>
        <authorList>
            <person name="Wang F."/>
            <person name="Wang J."/>
            <person name="Jian H."/>
            <person name="Zhang B."/>
            <person name="Li S."/>
            <person name="Wang F."/>
            <person name="Zeng X."/>
            <person name="Gao L."/>
            <person name="Bartlett D.H."/>
            <person name="Yu J."/>
            <person name="Hu S."/>
            <person name="Xiao X."/>
        </authorList>
    </citation>
    <scope>NUCLEOTIDE SEQUENCE [LARGE SCALE GENOMIC DNA]</scope>
    <source>
        <strain evidence="3">WP3 / JCM 13877</strain>
    </source>
</reference>
<evidence type="ECO:0000256" key="1">
    <source>
        <dbReference type="SAM" id="SignalP"/>
    </source>
</evidence>
<organism evidence="2 3">
    <name type="scientific">Shewanella piezotolerans (strain WP3 / JCM 13877)</name>
    <dbReference type="NCBI Taxonomy" id="225849"/>
    <lineage>
        <taxon>Bacteria</taxon>
        <taxon>Pseudomonadati</taxon>
        <taxon>Pseudomonadota</taxon>
        <taxon>Gammaproteobacteria</taxon>
        <taxon>Alteromonadales</taxon>
        <taxon>Shewanellaceae</taxon>
        <taxon>Shewanella</taxon>
    </lineage>
</organism>
<name>B8CTU6_SHEPW</name>
<evidence type="ECO:0000313" key="2">
    <source>
        <dbReference type="EMBL" id="ACJ31340.1"/>
    </source>
</evidence>
<keyword evidence="1" id="KW-0732">Signal</keyword>
<feature type="chain" id="PRO_5002869904" description="FAD/FMN-containing dehydrogenase" evidence="1">
    <location>
        <begin position="19"/>
        <end position="152"/>
    </location>
</feature>
<evidence type="ECO:0000313" key="3">
    <source>
        <dbReference type="Proteomes" id="UP000000753"/>
    </source>
</evidence>
<proteinExistence type="predicted"/>
<dbReference type="OrthoDB" id="5786920at2"/>